<organism evidence="1 2">
    <name type="scientific">Triticum urartu</name>
    <name type="common">Red wild einkorn</name>
    <name type="synonym">Crithodium urartu</name>
    <dbReference type="NCBI Taxonomy" id="4572"/>
    <lineage>
        <taxon>Eukaryota</taxon>
        <taxon>Viridiplantae</taxon>
        <taxon>Streptophyta</taxon>
        <taxon>Embryophyta</taxon>
        <taxon>Tracheophyta</taxon>
        <taxon>Spermatophyta</taxon>
        <taxon>Magnoliopsida</taxon>
        <taxon>Liliopsida</taxon>
        <taxon>Poales</taxon>
        <taxon>Poaceae</taxon>
        <taxon>BOP clade</taxon>
        <taxon>Pooideae</taxon>
        <taxon>Triticodae</taxon>
        <taxon>Triticeae</taxon>
        <taxon>Triticinae</taxon>
        <taxon>Triticum</taxon>
    </lineage>
</organism>
<sequence length="53" mass="6125">MCEEDRLAWRCIVPLICVYTIEWHLPRRVATQFGVFQHTPLGRPSDTSGSTLH</sequence>
<evidence type="ECO:0000313" key="2">
    <source>
        <dbReference type="Proteomes" id="UP000015106"/>
    </source>
</evidence>
<dbReference type="AlphaFoldDB" id="A0A8R7TE94"/>
<accession>A0A8R7TE94</accession>
<name>A0A8R7TE94_TRIUA</name>
<dbReference type="Gramene" id="TuG1812G0200001552.01.T01">
    <property type="protein sequence ID" value="TuG1812G0200001552.01.T01.cds463458"/>
    <property type="gene ID" value="TuG1812G0200001552.01"/>
</dbReference>
<protein>
    <submittedName>
        <fullName evidence="1">Uncharacterized protein</fullName>
    </submittedName>
</protein>
<reference evidence="1" key="2">
    <citation type="submission" date="2018-03" db="EMBL/GenBank/DDBJ databases">
        <title>The Triticum urartu genome reveals the dynamic nature of wheat genome evolution.</title>
        <authorList>
            <person name="Ling H."/>
            <person name="Ma B."/>
            <person name="Shi X."/>
            <person name="Liu H."/>
            <person name="Dong L."/>
            <person name="Sun H."/>
            <person name="Cao Y."/>
            <person name="Gao Q."/>
            <person name="Zheng S."/>
            <person name="Li Y."/>
            <person name="Yu Y."/>
            <person name="Du H."/>
            <person name="Qi M."/>
            <person name="Li Y."/>
            <person name="Yu H."/>
            <person name="Cui Y."/>
            <person name="Wang N."/>
            <person name="Chen C."/>
            <person name="Wu H."/>
            <person name="Zhao Y."/>
            <person name="Zhang J."/>
            <person name="Li Y."/>
            <person name="Zhou W."/>
            <person name="Zhang B."/>
            <person name="Hu W."/>
            <person name="Eijk M."/>
            <person name="Tang J."/>
            <person name="Witsenboer H."/>
            <person name="Zhao S."/>
            <person name="Li Z."/>
            <person name="Zhang A."/>
            <person name="Wang D."/>
            <person name="Liang C."/>
        </authorList>
    </citation>
    <scope>NUCLEOTIDE SEQUENCE [LARGE SCALE GENOMIC DNA]</scope>
    <source>
        <strain evidence="1">cv. G1812</strain>
    </source>
</reference>
<evidence type="ECO:0000313" key="1">
    <source>
        <dbReference type="EnsemblPlants" id="TuG1812G0200001552.01.T01.cds463458"/>
    </source>
</evidence>
<dbReference type="Proteomes" id="UP000015106">
    <property type="component" value="Chromosome 2"/>
</dbReference>
<reference evidence="1" key="3">
    <citation type="submission" date="2022-06" db="UniProtKB">
        <authorList>
            <consortium name="EnsemblPlants"/>
        </authorList>
    </citation>
    <scope>IDENTIFICATION</scope>
</reference>
<proteinExistence type="predicted"/>
<reference evidence="2" key="1">
    <citation type="journal article" date="2013" name="Nature">
        <title>Draft genome of the wheat A-genome progenitor Triticum urartu.</title>
        <authorList>
            <person name="Ling H.Q."/>
            <person name="Zhao S."/>
            <person name="Liu D."/>
            <person name="Wang J."/>
            <person name="Sun H."/>
            <person name="Zhang C."/>
            <person name="Fan H."/>
            <person name="Li D."/>
            <person name="Dong L."/>
            <person name="Tao Y."/>
            <person name="Gao C."/>
            <person name="Wu H."/>
            <person name="Li Y."/>
            <person name="Cui Y."/>
            <person name="Guo X."/>
            <person name="Zheng S."/>
            <person name="Wang B."/>
            <person name="Yu K."/>
            <person name="Liang Q."/>
            <person name="Yang W."/>
            <person name="Lou X."/>
            <person name="Chen J."/>
            <person name="Feng M."/>
            <person name="Jian J."/>
            <person name="Zhang X."/>
            <person name="Luo G."/>
            <person name="Jiang Y."/>
            <person name="Liu J."/>
            <person name="Wang Z."/>
            <person name="Sha Y."/>
            <person name="Zhang B."/>
            <person name="Wu H."/>
            <person name="Tang D."/>
            <person name="Shen Q."/>
            <person name="Xue P."/>
            <person name="Zou S."/>
            <person name="Wang X."/>
            <person name="Liu X."/>
            <person name="Wang F."/>
            <person name="Yang Y."/>
            <person name="An X."/>
            <person name="Dong Z."/>
            <person name="Zhang K."/>
            <person name="Zhang X."/>
            <person name="Luo M.C."/>
            <person name="Dvorak J."/>
            <person name="Tong Y."/>
            <person name="Wang J."/>
            <person name="Yang H."/>
            <person name="Li Z."/>
            <person name="Wang D."/>
            <person name="Zhang A."/>
            <person name="Wang J."/>
        </authorList>
    </citation>
    <scope>NUCLEOTIDE SEQUENCE</scope>
    <source>
        <strain evidence="2">cv. G1812</strain>
    </source>
</reference>
<dbReference type="EnsemblPlants" id="TuG1812G0200001552.01.T01">
    <property type="protein sequence ID" value="TuG1812G0200001552.01.T01.cds463458"/>
    <property type="gene ID" value="TuG1812G0200001552.01"/>
</dbReference>
<keyword evidence="2" id="KW-1185">Reference proteome</keyword>